<evidence type="ECO:0000313" key="7">
    <source>
        <dbReference type="EMBL" id="OEY70088.1"/>
    </source>
</evidence>
<evidence type="ECO:0000313" key="8">
    <source>
        <dbReference type="Proteomes" id="UP000242258"/>
    </source>
</evidence>
<keyword evidence="8" id="KW-1185">Reference proteome</keyword>
<dbReference type="GO" id="GO:0015074">
    <property type="term" value="P:DNA integration"/>
    <property type="evidence" value="ECO:0007669"/>
    <property type="project" value="UniProtKB-KW"/>
</dbReference>
<keyword evidence="1" id="KW-0229">DNA integration</keyword>
<protein>
    <recommendedName>
        <fullName evidence="9">Integrase</fullName>
    </recommendedName>
</protein>
<keyword evidence="2 4" id="KW-0238">DNA-binding</keyword>
<dbReference type="InterPro" id="IPR013762">
    <property type="entry name" value="Integrase-like_cat_sf"/>
</dbReference>
<dbReference type="Gene3D" id="1.10.443.10">
    <property type="entry name" value="Intergrase catalytic core"/>
    <property type="match status" value="1"/>
</dbReference>
<dbReference type="InterPro" id="IPR010998">
    <property type="entry name" value="Integrase_recombinase_N"/>
</dbReference>
<dbReference type="OrthoDB" id="9801717at2"/>
<dbReference type="Proteomes" id="UP000242258">
    <property type="component" value="Unassembled WGS sequence"/>
</dbReference>
<dbReference type="PANTHER" id="PTHR30349:SF90">
    <property type="entry name" value="TYROSINE RECOMBINASE XERD"/>
    <property type="match status" value="1"/>
</dbReference>
<gene>
    <name evidence="7" type="ORF">BI198_11305</name>
</gene>
<dbReference type="Pfam" id="PF13495">
    <property type="entry name" value="Phage_int_SAM_4"/>
    <property type="match status" value="1"/>
</dbReference>
<dbReference type="RefSeq" id="WP_070049642.1">
    <property type="nucleotide sequence ID" value="NZ_CBCSDO010000022.1"/>
</dbReference>
<dbReference type="SUPFAM" id="SSF56349">
    <property type="entry name" value="DNA breaking-rejoining enzymes"/>
    <property type="match status" value="1"/>
</dbReference>
<dbReference type="GO" id="GO:0003677">
    <property type="term" value="F:DNA binding"/>
    <property type="evidence" value="ECO:0007669"/>
    <property type="project" value="UniProtKB-UniRule"/>
</dbReference>
<accession>A0A1E7Q7R9</accession>
<dbReference type="InterPro" id="IPR011010">
    <property type="entry name" value="DNA_brk_join_enz"/>
</dbReference>
<dbReference type="Pfam" id="PF00589">
    <property type="entry name" value="Phage_integrase"/>
    <property type="match status" value="1"/>
</dbReference>
<dbReference type="InterPro" id="IPR044068">
    <property type="entry name" value="CB"/>
</dbReference>
<dbReference type="PROSITE" id="PS51900">
    <property type="entry name" value="CB"/>
    <property type="match status" value="1"/>
</dbReference>
<feature type="domain" description="Tyr recombinase" evidence="5">
    <location>
        <begin position="97"/>
        <end position="271"/>
    </location>
</feature>
<dbReference type="PANTHER" id="PTHR30349">
    <property type="entry name" value="PHAGE INTEGRASE-RELATED"/>
    <property type="match status" value="1"/>
</dbReference>
<comment type="caution">
    <text evidence="7">The sequence shown here is derived from an EMBL/GenBank/DDBJ whole genome shotgun (WGS) entry which is preliminary data.</text>
</comment>
<evidence type="ECO:0000256" key="3">
    <source>
        <dbReference type="ARBA" id="ARBA00023172"/>
    </source>
</evidence>
<dbReference type="Gene3D" id="1.10.150.130">
    <property type="match status" value="1"/>
</dbReference>
<evidence type="ECO:0000256" key="1">
    <source>
        <dbReference type="ARBA" id="ARBA00022908"/>
    </source>
</evidence>
<evidence type="ECO:0000256" key="2">
    <source>
        <dbReference type="ARBA" id="ARBA00023125"/>
    </source>
</evidence>
<organism evidence="7 8">
    <name type="scientific">Rheinheimera salexigens</name>
    <dbReference type="NCBI Taxonomy" id="1628148"/>
    <lineage>
        <taxon>Bacteria</taxon>
        <taxon>Pseudomonadati</taxon>
        <taxon>Pseudomonadota</taxon>
        <taxon>Gammaproteobacteria</taxon>
        <taxon>Chromatiales</taxon>
        <taxon>Chromatiaceae</taxon>
        <taxon>Rheinheimera</taxon>
    </lineage>
</organism>
<dbReference type="InterPro" id="IPR050090">
    <property type="entry name" value="Tyrosine_recombinase_XerCD"/>
</dbReference>
<evidence type="ECO:0008006" key="9">
    <source>
        <dbReference type="Google" id="ProtNLM"/>
    </source>
</evidence>
<dbReference type="GO" id="GO:0006310">
    <property type="term" value="P:DNA recombination"/>
    <property type="evidence" value="ECO:0007669"/>
    <property type="project" value="UniProtKB-KW"/>
</dbReference>
<dbReference type="InterPro" id="IPR004107">
    <property type="entry name" value="Integrase_SAM-like_N"/>
</dbReference>
<evidence type="ECO:0000259" key="5">
    <source>
        <dbReference type="PROSITE" id="PS51898"/>
    </source>
</evidence>
<dbReference type="InterPro" id="IPR002104">
    <property type="entry name" value="Integrase_catalytic"/>
</dbReference>
<reference evidence="8" key="1">
    <citation type="submission" date="2016-09" db="EMBL/GenBank/DDBJ databases">
        <authorList>
            <person name="Wan X."/>
            <person name="Hou S."/>
        </authorList>
    </citation>
    <scope>NUCLEOTIDE SEQUENCE [LARGE SCALE GENOMIC DNA]</scope>
    <source>
        <strain evidence="8">KH87</strain>
    </source>
</reference>
<evidence type="ECO:0000256" key="4">
    <source>
        <dbReference type="PROSITE-ProRule" id="PRU01248"/>
    </source>
</evidence>
<keyword evidence="3" id="KW-0233">DNA recombination</keyword>
<dbReference type="AlphaFoldDB" id="A0A1E7Q7R9"/>
<dbReference type="EMBL" id="MKEK01000001">
    <property type="protein sequence ID" value="OEY70088.1"/>
    <property type="molecule type" value="Genomic_DNA"/>
</dbReference>
<dbReference type="STRING" id="1628148.BI198_11305"/>
<evidence type="ECO:0000259" key="6">
    <source>
        <dbReference type="PROSITE" id="PS51900"/>
    </source>
</evidence>
<sequence length="279" mass="32398">MTPLRKTMIDECRLRGLARKTEETYLYAVEQLSRHYHQSPDTISEAQLEQYFRYLTLEKHLSRNSIHVQLNGIYFFFKTVLHRGFTITKPLTKRTVTSPLMLKQEEIQRVIALCPNQKHRFMLMTYYGTGLRLMELINLKVADIDGQRKTLKVCSGKGNKDRYVLLTPAVLQLLREYWRQYRPRDWLFYSSRGMELAMSSSSISKVFRTAVKAAGLPTGCSIHSLRHAYATHQLVAGMPLHELQNQLGHSNIKTTQHYLHWLPEMGNGARDLLADWAIS</sequence>
<dbReference type="PROSITE" id="PS51898">
    <property type="entry name" value="TYR_RECOMBINASE"/>
    <property type="match status" value="1"/>
</dbReference>
<name>A0A1E7Q7R9_9GAMM</name>
<proteinExistence type="predicted"/>
<feature type="domain" description="Core-binding (CB)" evidence="6">
    <location>
        <begin position="1"/>
        <end position="81"/>
    </location>
</feature>